<dbReference type="GO" id="GO:0005886">
    <property type="term" value="C:plasma membrane"/>
    <property type="evidence" value="ECO:0007669"/>
    <property type="project" value="UniProtKB-SubCell"/>
</dbReference>
<evidence type="ECO:0000256" key="2">
    <source>
        <dbReference type="RuleBase" id="RU362097"/>
    </source>
</evidence>
<dbReference type="PANTHER" id="PTHR30203">
    <property type="entry name" value="OUTER MEMBRANE CATION EFFLUX PROTEIN"/>
    <property type="match status" value="1"/>
</dbReference>
<dbReference type="Gene3D" id="2.20.200.10">
    <property type="entry name" value="Outer membrane efflux proteins (OEP)"/>
    <property type="match status" value="1"/>
</dbReference>
<dbReference type="EMBL" id="JABBNU010000002">
    <property type="protein sequence ID" value="NMM47284.1"/>
    <property type="molecule type" value="Genomic_DNA"/>
</dbReference>
<accession>A0A848IYG3</accession>
<organism evidence="3 4">
    <name type="scientific">Marinigracilibium pacificum</name>
    <dbReference type="NCBI Taxonomy" id="2729599"/>
    <lineage>
        <taxon>Bacteria</taxon>
        <taxon>Pseudomonadati</taxon>
        <taxon>Bacteroidota</taxon>
        <taxon>Cytophagia</taxon>
        <taxon>Cytophagales</taxon>
        <taxon>Flammeovirgaceae</taxon>
        <taxon>Marinigracilibium</taxon>
    </lineage>
</organism>
<keyword evidence="2" id="KW-0472">Membrane</keyword>
<dbReference type="SUPFAM" id="SSF56954">
    <property type="entry name" value="Outer membrane efflux proteins (OEP)"/>
    <property type="match status" value="1"/>
</dbReference>
<evidence type="ECO:0000256" key="1">
    <source>
        <dbReference type="ARBA" id="ARBA00007613"/>
    </source>
</evidence>
<dbReference type="InterPro" id="IPR003423">
    <property type="entry name" value="OMP_efflux"/>
</dbReference>
<keyword evidence="2" id="KW-1134">Transmembrane beta strand</keyword>
<gene>
    <name evidence="3" type="ORF">HH304_02660</name>
</gene>
<dbReference type="Gene3D" id="1.20.1600.10">
    <property type="entry name" value="Outer membrane efflux proteins (OEP)"/>
    <property type="match status" value="1"/>
</dbReference>
<evidence type="ECO:0000313" key="3">
    <source>
        <dbReference type="EMBL" id="NMM47284.1"/>
    </source>
</evidence>
<dbReference type="AlphaFoldDB" id="A0A848IYG3"/>
<keyword evidence="2" id="KW-0564">Palmitate</keyword>
<keyword evidence="2" id="KW-0812">Transmembrane</keyword>
<keyword evidence="2" id="KW-0449">Lipoprotein</keyword>
<evidence type="ECO:0000313" key="4">
    <source>
        <dbReference type="Proteomes" id="UP000559010"/>
    </source>
</evidence>
<dbReference type="PROSITE" id="PS51257">
    <property type="entry name" value="PROKAR_LIPOPROTEIN"/>
    <property type="match status" value="1"/>
</dbReference>
<dbReference type="Proteomes" id="UP000559010">
    <property type="component" value="Unassembled WGS sequence"/>
</dbReference>
<dbReference type="InterPro" id="IPR010131">
    <property type="entry name" value="MdtP/NodT-like"/>
</dbReference>
<dbReference type="Pfam" id="PF02321">
    <property type="entry name" value="OEP"/>
    <property type="match status" value="2"/>
</dbReference>
<comment type="subcellular location">
    <subcellularLocation>
        <location evidence="2">Cell membrane</location>
        <topology evidence="2">Lipid-anchor</topology>
    </subcellularLocation>
</comment>
<dbReference type="GO" id="GO:0015562">
    <property type="term" value="F:efflux transmembrane transporter activity"/>
    <property type="evidence" value="ECO:0007669"/>
    <property type="project" value="InterPro"/>
</dbReference>
<reference evidence="3 4" key="1">
    <citation type="submission" date="2020-04" db="EMBL/GenBank/DDBJ databases">
        <title>Flammeovirgaceae bacterium KN852 isolated from deep sea.</title>
        <authorList>
            <person name="Zhang D.-C."/>
        </authorList>
    </citation>
    <scope>NUCLEOTIDE SEQUENCE [LARGE SCALE GENOMIC DNA]</scope>
    <source>
        <strain evidence="3 4">KN852</strain>
    </source>
</reference>
<proteinExistence type="inferred from homology"/>
<protein>
    <submittedName>
        <fullName evidence="3">Efflux transporter outer membrane subunit</fullName>
    </submittedName>
</protein>
<name>A0A848IYG3_9BACT</name>
<dbReference type="NCBIfam" id="TIGR01845">
    <property type="entry name" value="outer_NodT"/>
    <property type="match status" value="1"/>
</dbReference>
<dbReference type="RefSeq" id="WP_169677916.1">
    <property type="nucleotide sequence ID" value="NZ_JABBNU010000002.1"/>
</dbReference>
<comment type="similarity">
    <text evidence="1 2">Belongs to the outer membrane factor (OMF) (TC 1.B.17) family.</text>
</comment>
<sequence>MRKVLVFIAILFLILTSCKVGQNYKGIDVKVPEDFRAKSPTLSSNEFEVNTDSLIADSLLDLNWFSMFKDPVLDTLVLEAINNNQNLKIAAENITQAQFNLVIQRSNLLPYFGYEANISRGNFINGNVGTTQNFAYGTGFMNWELDFWGKYRRLTEAAKAQILATEYGYRSVQLSLMTTVADSYFQLLELKKRLEISNQTLVLRDSMLYIIQARFDKGIIPAIDLNQAQIQRAIAASSIPLLEREIIKTENFLSTLTGSNPRKISTDSDLYSMDTTMNFPEVLPIDLLTRRPDVMVAELEVVIQNALVGYAQGNRLPTLSLNGAIGYAMADPLSFSNGTMVWSIGGSILGPLFNWNRLKRIADSEKSKREQSVYNYELTMLNAFRDVEDAYIEIITLKRELVARQDHVTAAKSAQMLSQNRYDQGQTSYLEYLESQRQYFESQQNLAGTLRQLLSAYSRLYRALGGGWKTFE</sequence>
<comment type="caution">
    <text evidence="3">The sequence shown here is derived from an EMBL/GenBank/DDBJ whole genome shotgun (WGS) entry which is preliminary data.</text>
</comment>
<keyword evidence="4" id="KW-1185">Reference proteome</keyword>